<dbReference type="EMBL" id="BLAL01000356">
    <property type="protein sequence ID" value="GET04520.1"/>
    <property type="molecule type" value="Genomic_DNA"/>
</dbReference>
<protein>
    <submittedName>
        <fullName evidence="2">Uncharacterized protein</fullName>
    </submittedName>
</protein>
<evidence type="ECO:0000313" key="3">
    <source>
        <dbReference type="Proteomes" id="UP000615446"/>
    </source>
</evidence>
<organism evidence="2 3">
    <name type="scientific">Rhizophagus clarus</name>
    <dbReference type="NCBI Taxonomy" id="94130"/>
    <lineage>
        <taxon>Eukaryota</taxon>
        <taxon>Fungi</taxon>
        <taxon>Fungi incertae sedis</taxon>
        <taxon>Mucoromycota</taxon>
        <taxon>Glomeromycotina</taxon>
        <taxon>Glomeromycetes</taxon>
        <taxon>Glomerales</taxon>
        <taxon>Glomeraceae</taxon>
        <taxon>Rhizophagus</taxon>
    </lineage>
</organism>
<dbReference type="Proteomes" id="UP000615446">
    <property type="component" value="Unassembled WGS sequence"/>
</dbReference>
<proteinExistence type="predicted"/>
<evidence type="ECO:0000256" key="1">
    <source>
        <dbReference type="SAM" id="MobiDB-lite"/>
    </source>
</evidence>
<comment type="caution">
    <text evidence="2">The sequence shown here is derived from an EMBL/GenBank/DDBJ whole genome shotgun (WGS) entry which is preliminary data.</text>
</comment>
<reference evidence="2" key="1">
    <citation type="submission" date="2019-10" db="EMBL/GenBank/DDBJ databases">
        <title>Conservation and host-specific expression of non-tandemly repeated heterogenous ribosome RNA gene in arbuscular mycorrhizal fungi.</title>
        <authorList>
            <person name="Maeda T."/>
            <person name="Kobayashi Y."/>
            <person name="Nakagawa T."/>
            <person name="Ezawa T."/>
            <person name="Yamaguchi K."/>
            <person name="Bino T."/>
            <person name="Nishimoto Y."/>
            <person name="Shigenobu S."/>
            <person name="Kawaguchi M."/>
        </authorList>
    </citation>
    <scope>NUCLEOTIDE SEQUENCE</scope>
    <source>
        <strain evidence="2">HR1</strain>
    </source>
</reference>
<accession>A0A8H3MKK0</accession>
<dbReference type="OrthoDB" id="2308976at2759"/>
<dbReference type="AlphaFoldDB" id="A0A8H3MKK0"/>
<evidence type="ECO:0000313" key="2">
    <source>
        <dbReference type="EMBL" id="GET04520.1"/>
    </source>
</evidence>
<name>A0A8H3MKK0_9GLOM</name>
<sequence>MQIFDDGSAQEFSSLADGRKRSEELSVPVTRETRQASKINQICTKIDEILTQNRNQTLIKITLPELHECNNEYVKQAVFNKYHAEMVGEDLFIKIDGGNKTRIQFKLNSSADTYNPNWFVTQGTDCVMMGRNYKPDVGIWFNHPNFNQRQTPIASTCPPPDVYIEIFFNRDPDRGFAFEKLDAIQQNNLNIEFIGIALPSSQGPFRQNPNPGVASVPSTPLNPPNVRPARAPYFVYWNGTNLAYYKIDWNEHLVLLCGWTMELNIVLDTISMP</sequence>
<gene>
    <name evidence="2" type="ORF">RCL2_003082200</name>
</gene>
<feature type="region of interest" description="Disordered" evidence="1">
    <location>
        <begin position="1"/>
        <end position="29"/>
    </location>
</feature>